<name>A0A1V4AQS8_9BACT</name>
<evidence type="ECO:0000313" key="2">
    <source>
        <dbReference type="Proteomes" id="UP000189681"/>
    </source>
</evidence>
<evidence type="ECO:0000313" key="1">
    <source>
        <dbReference type="EMBL" id="OOP55442.1"/>
    </source>
</evidence>
<gene>
    <name evidence="1" type="ORF">AYP45_14705</name>
</gene>
<accession>A0A1V4AQS8</accession>
<protein>
    <submittedName>
        <fullName evidence="1">Uncharacterized protein</fullName>
    </submittedName>
</protein>
<reference evidence="1 2" key="1">
    <citation type="journal article" date="2017" name="Water Res.">
        <title>Discovery and metagenomic analysis of an anammox bacterial enrichment related to Candidatus "Brocadia caroliniensis" in a full-scale glycerol-fed nitritation-denitritation separate centrate treatment process.</title>
        <authorList>
            <person name="Park H."/>
            <person name="Brotto A.C."/>
            <person name="van Loosdrecht M.C."/>
            <person name="Chandran K."/>
        </authorList>
    </citation>
    <scope>NUCLEOTIDE SEQUENCE [LARGE SCALE GENOMIC DNA]</scope>
    <source>
        <strain evidence="1">26THWARD</strain>
    </source>
</reference>
<organism evidence="1 2">
    <name type="scientific">Candidatus Brocadia carolinensis</name>
    <dbReference type="NCBI Taxonomy" id="1004156"/>
    <lineage>
        <taxon>Bacteria</taxon>
        <taxon>Pseudomonadati</taxon>
        <taxon>Planctomycetota</taxon>
        <taxon>Candidatus Brocadiia</taxon>
        <taxon>Candidatus Brocadiales</taxon>
        <taxon>Candidatus Brocadiaceae</taxon>
        <taxon>Candidatus Brocadia</taxon>
    </lineage>
</organism>
<proteinExistence type="predicted"/>
<comment type="caution">
    <text evidence="1">The sequence shown here is derived from an EMBL/GenBank/DDBJ whole genome shotgun (WGS) entry which is preliminary data.</text>
</comment>
<sequence>MSEYQYYEFRAIDRPLTETQKLKISALSSRAHVTSHMASFVYNYGDFRGNIGQLMRDYFDAMVHMTNWGSRRFMLRIPSSLIDTKKVERYCVSEEINAIAYKEGVVLDMNMHDEELAEWTEGEGWLDELIGLRGELIHGDFRALYLAWLKAAENAVRASVIDDDTLEPPVPQGLKQFSNSLKTFVSFFGIDEAMLAASSQKSEMRKEEPLQPEKWVEKLPIAEQHDFLMRLSRGEPNLTVLLNRRLHELTNKAQFPGEGTNPGQRTITMLIQAAEEWRRRKQEDEHRKKELERKRRMEELIVKENEVWQQVERLIKEKKPKSYDSAIGLLKDLQELAEYQGMSKEFKGRIAEIQQAYSSRSALRDRILHAGLI</sequence>
<dbReference type="STRING" id="1004156.AYP45_14705"/>
<dbReference type="AlphaFoldDB" id="A0A1V4AQS8"/>
<dbReference type="Proteomes" id="UP000189681">
    <property type="component" value="Unassembled WGS sequence"/>
</dbReference>
<dbReference type="EMBL" id="AYTS01000145">
    <property type="protein sequence ID" value="OOP55442.1"/>
    <property type="molecule type" value="Genomic_DNA"/>
</dbReference>